<sequence>MRGVGAVIGCVLAGWAVAAGPMVEALQPNVTLTMDAVGSVRMRCGVAPVGPAGYTGPAELHGSLGPEGGSWRIVATFAVPLSLDPGEARNFVDWRIRLPAGTYTLTWGEPCEGTTEVTFSVAADEAGRQVLIAPKRFISPLTPYTIAVADHPFWQADPDARRAVAWARAALAMDLEVCARKFEVVEVLAREFPDASLGVRVPGTAYAQAITPGYVVRLANEGREFECRVAGERLVRVPDLPVGRVPDEVWAIQVFAYHPAVDLLLHGYLACSADAVLPLARWVPLDASPLVAALTLLLGEGLAPWEGEAGYTSEFPLPGVSLAEVYAEDGVLAVVLADPEHGTSGGACRTGILRAQIEKTALQFPGVAEVRILPPEALQP</sequence>
<proteinExistence type="predicted"/>
<dbReference type="RefSeq" id="WP_122031466.1">
    <property type="nucleotide sequence ID" value="NZ_LS483254.1"/>
</dbReference>
<dbReference type="Proteomes" id="UP000249818">
    <property type="component" value="Chromosome BARAN1"/>
</dbReference>
<dbReference type="OrthoDB" id="44105at2"/>
<organism evidence="2 3">
    <name type="scientific">Candidatus Bipolaricaulis anaerobius</name>
    <dbReference type="NCBI Taxonomy" id="2026885"/>
    <lineage>
        <taxon>Bacteria</taxon>
        <taxon>Candidatus Bipolaricaulota</taxon>
        <taxon>Candidatus Bipolaricaulia</taxon>
        <taxon>Candidatus Bipolaricaulales</taxon>
        <taxon>Candidatus Bipolaricaulaceae</taxon>
        <taxon>Candidatus Bipolaricaulis</taxon>
    </lineage>
</organism>
<dbReference type="EMBL" id="LS483254">
    <property type="protein sequence ID" value="SQD93048.1"/>
    <property type="molecule type" value="Genomic_DNA"/>
</dbReference>
<dbReference type="AlphaFoldDB" id="A0A2X3KWT9"/>
<dbReference type="KEGG" id="bana:BARAN1_1024"/>
<evidence type="ECO:0000313" key="2">
    <source>
        <dbReference type="EMBL" id="SQD93048.1"/>
    </source>
</evidence>
<dbReference type="InterPro" id="IPR019606">
    <property type="entry name" value="GerMN"/>
</dbReference>
<keyword evidence="3" id="KW-1185">Reference proteome</keyword>
<reference evidence="3" key="1">
    <citation type="submission" date="2018-05" db="EMBL/GenBank/DDBJ databases">
        <authorList>
            <person name="Hao L."/>
        </authorList>
    </citation>
    <scope>NUCLEOTIDE SEQUENCE [LARGE SCALE GENOMIC DNA]</scope>
</reference>
<name>A0A2X3KWT9_9BACT</name>
<protein>
    <recommendedName>
        <fullName evidence="1">GerMN domain-containing protein</fullName>
    </recommendedName>
</protein>
<evidence type="ECO:0000259" key="1">
    <source>
        <dbReference type="Pfam" id="PF10646"/>
    </source>
</evidence>
<evidence type="ECO:0000313" key="3">
    <source>
        <dbReference type="Proteomes" id="UP000249818"/>
    </source>
</evidence>
<gene>
    <name evidence="2" type="ORF">BARAN1_1024</name>
</gene>
<feature type="domain" description="GerMN" evidence="1">
    <location>
        <begin position="277"/>
        <end position="373"/>
    </location>
</feature>
<accession>A0A2X3KWT9</accession>
<dbReference type="Pfam" id="PF10646">
    <property type="entry name" value="Germane"/>
    <property type="match status" value="1"/>
</dbReference>